<evidence type="ECO:0000313" key="3">
    <source>
        <dbReference type="Proteomes" id="UP000244855"/>
    </source>
</evidence>
<organism evidence="2 3">
    <name type="scientific">Periconia macrospinosa</name>
    <dbReference type="NCBI Taxonomy" id="97972"/>
    <lineage>
        <taxon>Eukaryota</taxon>
        <taxon>Fungi</taxon>
        <taxon>Dikarya</taxon>
        <taxon>Ascomycota</taxon>
        <taxon>Pezizomycotina</taxon>
        <taxon>Dothideomycetes</taxon>
        <taxon>Pleosporomycetidae</taxon>
        <taxon>Pleosporales</taxon>
        <taxon>Massarineae</taxon>
        <taxon>Periconiaceae</taxon>
        <taxon>Periconia</taxon>
    </lineage>
</organism>
<feature type="region of interest" description="Disordered" evidence="1">
    <location>
        <begin position="21"/>
        <end position="57"/>
    </location>
</feature>
<proteinExistence type="predicted"/>
<feature type="compositionally biased region" description="Polar residues" evidence="1">
    <location>
        <begin position="21"/>
        <end position="45"/>
    </location>
</feature>
<keyword evidence="3" id="KW-1185">Reference proteome</keyword>
<gene>
    <name evidence="2" type="ORF">DM02DRAFT_621240</name>
</gene>
<name>A0A2V1EDD8_9PLEO</name>
<dbReference type="Proteomes" id="UP000244855">
    <property type="component" value="Unassembled WGS sequence"/>
</dbReference>
<sequence>MDHYNEEFNFLFGVRATHTQFQNNPTRNGANNSQPQNGDNAQSRNPNKEDPPCGLHQDTSAALKSFVNNTYGSAASNNRQEGSLQSSTSASPHVDNSDPSTSDRDQKNSDPRKRQLVGENERLRRENARLWEVALQESTRSHLIGEFCMARLVRGDEQQLKHGAKLNRINQNLIMKKVYLDRSIENIEHAMLGESTWPLQLNPQLAEDIERFLAKSPNQSSKGKTIYYRHNNSPQYFF</sequence>
<protein>
    <submittedName>
        <fullName evidence="2">Uncharacterized protein</fullName>
    </submittedName>
</protein>
<dbReference type="EMBL" id="KZ805300">
    <property type="protein sequence ID" value="PVI08356.1"/>
    <property type="molecule type" value="Genomic_DNA"/>
</dbReference>
<dbReference type="AlphaFoldDB" id="A0A2V1EDD8"/>
<evidence type="ECO:0000256" key="1">
    <source>
        <dbReference type="SAM" id="MobiDB-lite"/>
    </source>
</evidence>
<reference evidence="2 3" key="1">
    <citation type="journal article" date="2018" name="Sci. Rep.">
        <title>Comparative genomics provides insights into the lifestyle and reveals functional heterogeneity of dark septate endophytic fungi.</title>
        <authorList>
            <person name="Knapp D.G."/>
            <person name="Nemeth J.B."/>
            <person name="Barry K."/>
            <person name="Hainaut M."/>
            <person name="Henrissat B."/>
            <person name="Johnson J."/>
            <person name="Kuo A."/>
            <person name="Lim J.H.P."/>
            <person name="Lipzen A."/>
            <person name="Nolan M."/>
            <person name="Ohm R.A."/>
            <person name="Tamas L."/>
            <person name="Grigoriev I.V."/>
            <person name="Spatafora J.W."/>
            <person name="Nagy L.G."/>
            <person name="Kovacs G.M."/>
        </authorList>
    </citation>
    <scope>NUCLEOTIDE SEQUENCE [LARGE SCALE GENOMIC DNA]</scope>
    <source>
        <strain evidence="2 3">DSE2036</strain>
    </source>
</reference>
<accession>A0A2V1EDD8</accession>
<feature type="compositionally biased region" description="Polar residues" evidence="1">
    <location>
        <begin position="72"/>
        <end position="91"/>
    </location>
</feature>
<feature type="compositionally biased region" description="Basic and acidic residues" evidence="1">
    <location>
        <begin position="101"/>
        <end position="113"/>
    </location>
</feature>
<feature type="region of interest" description="Disordered" evidence="1">
    <location>
        <begin position="72"/>
        <end position="121"/>
    </location>
</feature>
<evidence type="ECO:0000313" key="2">
    <source>
        <dbReference type="EMBL" id="PVI08356.1"/>
    </source>
</evidence>